<dbReference type="EMBL" id="LAZR01034410">
    <property type="protein sequence ID" value="KKL45381.1"/>
    <property type="molecule type" value="Genomic_DNA"/>
</dbReference>
<dbReference type="AlphaFoldDB" id="A0A0F9CV79"/>
<evidence type="ECO:0000313" key="1">
    <source>
        <dbReference type="EMBL" id="KKL45381.1"/>
    </source>
</evidence>
<organism evidence="1">
    <name type="scientific">marine sediment metagenome</name>
    <dbReference type="NCBI Taxonomy" id="412755"/>
    <lineage>
        <taxon>unclassified sequences</taxon>
        <taxon>metagenomes</taxon>
        <taxon>ecological metagenomes</taxon>
    </lineage>
</organism>
<accession>A0A0F9CV79</accession>
<reference evidence="1" key="1">
    <citation type="journal article" date="2015" name="Nature">
        <title>Complex archaea that bridge the gap between prokaryotes and eukaryotes.</title>
        <authorList>
            <person name="Spang A."/>
            <person name="Saw J.H."/>
            <person name="Jorgensen S.L."/>
            <person name="Zaremba-Niedzwiedzka K."/>
            <person name="Martijn J."/>
            <person name="Lind A.E."/>
            <person name="van Eijk R."/>
            <person name="Schleper C."/>
            <person name="Guy L."/>
            <person name="Ettema T.J."/>
        </authorList>
    </citation>
    <scope>NUCLEOTIDE SEQUENCE</scope>
</reference>
<gene>
    <name evidence="1" type="ORF">LCGC14_2356240</name>
</gene>
<proteinExistence type="predicted"/>
<comment type="caution">
    <text evidence="1">The sequence shown here is derived from an EMBL/GenBank/DDBJ whole genome shotgun (WGS) entry which is preliminary data.</text>
</comment>
<sequence>MKKDNVSKDDDVYINHEGIEHKTAKACLYKIKGKKVWLPLSKISDDGKILIIPNWLAKKNNLRGDW</sequence>
<protein>
    <submittedName>
        <fullName evidence="1">Uncharacterized protein</fullName>
    </submittedName>
</protein>
<name>A0A0F9CV79_9ZZZZ</name>